<name>A0A0A9ENC1_ARUDO</name>
<protein>
    <submittedName>
        <fullName evidence="1">Uncharacterized protein</fullName>
    </submittedName>
</protein>
<reference evidence="1" key="2">
    <citation type="journal article" date="2015" name="Data Brief">
        <title>Shoot transcriptome of the giant reed, Arundo donax.</title>
        <authorList>
            <person name="Barrero R.A."/>
            <person name="Guerrero F.D."/>
            <person name="Moolhuijzen P."/>
            <person name="Goolsby J.A."/>
            <person name="Tidwell J."/>
            <person name="Bellgard S.E."/>
            <person name="Bellgard M.I."/>
        </authorList>
    </citation>
    <scope>NUCLEOTIDE SEQUENCE</scope>
    <source>
        <tissue evidence="1">Shoot tissue taken approximately 20 cm above the soil surface</tissue>
    </source>
</reference>
<organism evidence="1">
    <name type="scientific">Arundo donax</name>
    <name type="common">Giant reed</name>
    <name type="synonym">Donax arundinaceus</name>
    <dbReference type="NCBI Taxonomy" id="35708"/>
    <lineage>
        <taxon>Eukaryota</taxon>
        <taxon>Viridiplantae</taxon>
        <taxon>Streptophyta</taxon>
        <taxon>Embryophyta</taxon>
        <taxon>Tracheophyta</taxon>
        <taxon>Spermatophyta</taxon>
        <taxon>Magnoliopsida</taxon>
        <taxon>Liliopsida</taxon>
        <taxon>Poales</taxon>
        <taxon>Poaceae</taxon>
        <taxon>PACMAD clade</taxon>
        <taxon>Arundinoideae</taxon>
        <taxon>Arundineae</taxon>
        <taxon>Arundo</taxon>
    </lineage>
</organism>
<dbReference type="AlphaFoldDB" id="A0A0A9ENC1"/>
<accession>A0A0A9ENC1</accession>
<reference evidence="1" key="1">
    <citation type="submission" date="2014-09" db="EMBL/GenBank/DDBJ databases">
        <authorList>
            <person name="Magalhaes I.L.F."/>
            <person name="Oliveira U."/>
            <person name="Santos F.R."/>
            <person name="Vidigal T.H.D.A."/>
            <person name="Brescovit A.D."/>
            <person name="Santos A.J."/>
        </authorList>
    </citation>
    <scope>NUCLEOTIDE SEQUENCE</scope>
    <source>
        <tissue evidence="1">Shoot tissue taken approximately 20 cm above the soil surface</tissue>
    </source>
</reference>
<proteinExistence type="predicted"/>
<dbReference type="EMBL" id="GBRH01196309">
    <property type="protein sequence ID" value="JAE01587.1"/>
    <property type="molecule type" value="Transcribed_RNA"/>
</dbReference>
<sequence length="45" mass="5376">MSFMITNCHQNKLVLFQRWYICLKYLSDRPIISLLCIKLGQWSNG</sequence>
<evidence type="ECO:0000313" key="1">
    <source>
        <dbReference type="EMBL" id="JAE01587.1"/>
    </source>
</evidence>